<protein>
    <submittedName>
        <fullName evidence="1">Uncharacterized protein</fullName>
    </submittedName>
</protein>
<dbReference type="RefSeq" id="XP_005646052.1">
    <property type="nucleotide sequence ID" value="XM_005645995.1"/>
</dbReference>
<dbReference type="AlphaFoldDB" id="I0YSY9"/>
<sequence>MADFCTVTNMPNRCSRMALKFPTKPRNLRRPEESKLCTLFNSVSQQDCLSGDQTMEGVWHSFP</sequence>
<organism evidence="1 2">
    <name type="scientific">Coccomyxa subellipsoidea (strain C-169)</name>
    <name type="common">Green microalga</name>
    <dbReference type="NCBI Taxonomy" id="574566"/>
    <lineage>
        <taxon>Eukaryota</taxon>
        <taxon>Viridiplantae</taxon>
        <taxon>Chlorophyta</taxon>
        <taxon>core chlorophytes</taxon>
        <taxon>Trebouxiophyceae</taxon>
        <taxon>Trebouxiophyceae incertae sedis</taxon>
        <taxon>Coccomyxaceae</taxon>
        <taxon>Coccomyxa</taxon>
        <taxon>Coccomyxa subellipsoidea</taxon>
    </lineage>
</organism>
<comment type="caution">
    <text evidence="1">The sequence shown here is derived from an EMBL/GenBank/DDBJ whole genome shotgun (WGS) entry which is preliminary data.</text>
</comment>
<dbReference type="EMBL" id="AGSI01000012">
    <property type="protein sequence ID" value="EIE21508.1"/>
    <property type="molecule type" value="Genomic_DNA"/>
</dbReference>
<dbReference type="GeneID" id="17039492"/>
<name>I0YSY9_COCSC</name>
<reference evidence="1 2" key="1">
    <citation type="journal article" date="2012" name="Genome Biol.">
        <title>The genome of the polar eukaryotic microalga coccomyxa subellipsoidea reveals traits of cold adaptation.</title>
        <authorList>
            <person name="Blanc G."/>
            <person name="Agarkova I."/>
            <person name="Grimwood J."/>
            <person name="Kuo A."/>
            <person name="Brueggeman A."/>
            <person name="Dunigan D."/>
            <person name="Gurnon J."/>
            <person name="Ladunga I."/>
            <person name="Lindquist E."/>
            <person name="Lucas S."/>
            <person name="Pangilinan J."/>
            <person name="Proschold T."/>
            <person name="Salamov A."/>
            <person name="Schmutz J."/>
            <person name="Weeks D."/>
            <person name="Yamada T."/>
            <person name="Claverie J.M."/>
            <person name="Grigoriev I."/>
            <person name="Van Etten J."/>
            <person name="Lomsadze A."/>
            <person name="Borodovsky M."/>
        </authorList>
    </citation>
    <scope>NUCLEOTIDE SEQUENCE [LARGE SCALE GENOMIC DNA]</scope>
    <source>
        <strain evidence="1 2">C-169</strain>
    </source>
</reference>
<keyword evidence="2" id="KW-1185">Reference proteome</keyword>
<dbReference type="Proteomes" id="UP000007264">
    <property type="component" value="Unassembled WGS sequence"/>
</dbReference>
<accession>I0YSY9</accession>
<evidence type="ECO:0000313" key="1">
    <source>
        <dbReference type="EMBL" id="EIE21508.1"/>
    </source>
</evidence>
<evidence type="ECO:0000313" key="2">
    <source>
        <dbReference type="Proteomes" id="UP000007264"/>
    </source>
</evidence>
<gene>
    <name evidence="1" type="ORF">COCSUDRAFT_33690</name>
</gene>
<proteinExistence type="predicted"/>
<dbReference type="KEGG" id="csl:COCSUDRAFT_33690"/>